<evidence type="ECO:0000256" key="1">
    <source>
        <dbReference type="SAM" id="Phobius"/>
    </source>
</evidence>
<evidence type="ECO:0000313" key="2">
    <source>
        <dbReference type="EMBL" id="KWT67084.1"/>
    </source>
</evidence>
<dbReference type="PATRIC" id="fig|121290.4.peg.1363"/>
<keyword evidence="1" id="KW-0472">Membrane</keyword>
<reference evidence="2 3" key="1">
    <citation type="submission" date="2015-10" db="EMBL/GenBank/DDBJ databases">
        <title>Transcriptomic analysis of a linuron degrading triple-species bacterial consortium.</title>
        <authorList>
            <person name="Albers P."/>
        </authorList>
    </citation>
    <scope>NUCLEOTIDE SEQUENCE [LARGE SCALE GENOMIC DNA]</scope>
    <source>
        <strain evidence="2 3">WDL6</strain>
    </source>
</reference>
<dbReference type="STRING" id="121290.APY04_2071"/>
<dbReference type="Proteomes" id="UP000059074">
    <property type="component" value="Unassembled WGS sequence"/>
</dbReference>
<comment type="caution">
    <text evidence="2">The sequence shown here is derived from an EMBL/GenBank/DDBJ whole genome shotgun (WGS) entry which is preliminary data.</text>
</comment>
<dbReference type="RefSeq" id="WP_068462172.1">
    <property type="nucleotide sequence ID" value="NZ_LMTR01000066.1"/>
</dbReference>
<keyword evidence="1" id="KW-1133">Transmembrane helix</keyword>
<dbReference type="AlphaFoldDB" id="A0A109BE08"/>
<feature type="transmembrane region" description="Helical" evidence="1">
    <location>
        <begin position="12"/>
        <end position="31"/>
    </location>
</feature>
<feature type="transmembrane region" description="Helical" evidence="1">
    <location>
        <begin position="37"/>
        <end position="60"/>
    </location>
</feature>
<organism evidence="2 3">
    <name type="scientific">Hyphomicrobium sulfonivorans</name>
    <dbReference type="NCBI Taxonomy" id="121290"/>
    <lineage>
        <taxon>Bacteria</taxon>
        <taxon>Pseudomonadati</taxon>
        <taxon>Pseudomonadota</taxon>
        <taxon>Alphaproteobacteria</taxon>
        <taxon>Hyphomicrobiales</taxon>
        <taxon>Hyphomicrobiaceae</taxon>
        <taxon>Hyphomicrobium</taxon>
    </lineage>
</organism>
<sequence>MVQLIPVRQIAVQVVTVANAVSGVSIGTMITDVVRRTVIACMVIRPMVVGAVLIAVANIAPIIPGMIPINVAVFHARSGMHFGPEFRMKLGTEATAHAAKVGSTTKMTTAEAAAKMTATAKATEVTPAAETARL</sequence>
<evidence type="ECO:0000313" key="3">
    <source>
        <dbReference type="Proteomes" id="UP000059074"/>
    </source>
</evidence>
<accession>A0A109BE08</accession>
<dbReference type="EMBL" id="LMTR01000066">
    <property type="protein sequence ID" value="KWT67084.1"/>
    <property type="molecule type" value="Genomic_DNA"/>
</dbReference>
<proteinExistence type="predicted"/>
<gene>
    <name evidence="2" type="ORF">APY04_2071</name>
</gene>
<protein>
    <submittedName>
        <fullName evidence="2">Uncharacterized protein</fullName>
    </submittedName>
</protein>
<keyword evidence="3" id="KW-1185">Reference proteome</keyword>
<name>A0A109BE08_HYPSL</name>
<keyword evidence="1" id="KW-0812">Transmembrane</keyword>